<evidence type="ECO:0000256" key="2">
    <source>
        <dbReference type="SAM" id="Phobius"/>
    </source>
</evidence>
<protein>
    <submittedName>
        <fullName evidence="3">TIGR04222 domain-containing membrane protein</fullName>
    </submittedName>
</protein>
<dbReference type="EMBL" id="VOBR01000022">
    <property type="protein sequence ID" value="TWP48127.1"/>
    <property type="molecule type" value="Genomic_DNA"/>
</dbReference>
<accession>A0A563ELV2</accession>
<comment type="caution">
    <text evidence="3">The sequence shown here is derived from an EMBL/GenBank/DDBJ whole genome shotgun (WGS) entry which is preliminary data.</text>
</comment>
<dbReference type="NCBIfam" id="TIGR04222">
    <property type="entry name" value="near_uncomplex"/>
    <property type="match status" value="1"/>
</dbReference>
<evidence type="ECO:0000256" key="1">
    <source>
        <dbReference type="SAM" id="MobiDB-lite"/>
    </source>
</evidence>
<keyword evidence="2" id="KW-0472">Membrane</keyword>
<gene>
    <name evidence="3" type="ORF">FKR81_29545</name>
</gene>
<feature type="transmembrane region" description="Helical" evidence="2">
    <location>
        <begin position="170"/>
        <end position="188"/>
    </location>
</feature>
<evidence type="ECO:0000313" key="3">
    <source>
        <dbReference type="EMBL" id="TWP48127.1"/>
    </source>
</evidence>
<keyword evidence="4" id="KW-1185">Reference proteome</keyword>
<proteinExistence type="predicted"/>
<organism evidence="3 4">
    <name type="scientific">Lentzea tibetensis</name>
    <dbReference type="NCBI Taxonomy" id="2591470"/>
    <lineage>
        <taxon>Bacteria</taxon>
        <taxon>Bacillati</taxon>
        <taxon>Actinomycetota</taxon>
        <taxon>Actinomycetes</taxon>
        <taxon>Pseudonocardiales</taxon>
        <taxon>Pseudonocardiaceae</taxon>
        <taxon>Lentzea</taxon>
    </lineage>
</organism>
<reference evidence="3 4" key="1">
    <citation type="submission" date="2019-07" db="EMBL/GenBank/DDBJ databases">
        <title>Lentzea xizangensis sp. nov., isolated from Qinghai-Tibetan Plateau Soils.</title>
        <authorList>
            <person name="Huang J."/>
        </authorList>
    </citation>
    <scope>NUCLEOTIDE SEQUENCE [LARGE SCALE GENOMIC DNA]</scope>
    <source>
        <strain evidence="3 4">FXJ1.1311</strain>
    </source>
</reference>
<dbReference type="OrthoDB" id="3691375at2"/>
<keyword evidence="2" id="KW-0812">Transmembrane</keyword>
<dbReference type="Proteomes" id="UP000316639">
    <property type="component" value="Unassembled WGS sequence"/>
</dbReference>
<dbReference type="InterPro" id="IPR026467">
    <property type="entry name" value="Ser/Gly_Cys_C_dom"/>
</dbReference>
<feature type="region of interest" description="Disordered" evidence="1">
    <location>
        <begin position="247"/>
        <end position="276"/>
    </location>
</feature>
<keyword evidence="2" id="KW-1133">Transmembrane helix</keyword>
<name>A0A563ELV2_9PSEU</name>
<feature type="transmembrane region" description="Helical" evidence="2">
    <location>
        <begin position="147"/>
        <end position="164"/>
    </location>
</feature>
<feature type="transmembrane region" description="Helical" evidence="2">
    <location>
        <begin position="15"/>
        <end position="36"/>
    </location>
</feature>
<sequence>MLRRWGLRRRLRRRWGLTLFVAAYAVALLAAVLLGLRVKEVRGAERAEPLSHEEVGYLGGGPARAAEVAVAALVSENRAKFAGDRLAAVEPAEPADSPIGTVVLSLAGHRVDDVVRTTADSDAVRRLGHALLTQGFLVTPVRRLRRAIAAVLLLFLLGALLFVHGDWTPWTVGAGLLTAAAIVGLLATPPPVLTRAGSYALWAATIGLAPVEPAELTARYGLRRPAPPEPGKPRKVVQTATFDGQTVERIDTTEASESQLPRPRRSATPQDDPPPRRVVWAAGWFAGGWLASSWLGDADFSDIGDIFDA</sequence>
<dbReference type="AlphaFoldDB" id="A0A563ELV2"/>
<evidence type="ECO:0000313" key="4">
    <source>
        <dbReference type="Proteomes" id="UP000316639"/>
    </source>
</evidence>